<sequence>MSTSSASLPEDEKGRRAEDLPDVHGLEQRVAVRGVGLSNVDKQVFAVLQWTETEGTREDGGYGPGAPPDSSPDLRMMGPLRNVGKPCCTSSLTLSGSLWTSMKAEYSSIRSLEEAMVRSCHTGTAVADGGGGGAKGS</sequence>
<feature type="region of interest" description="Disordered" evidence="1">
    <location>
        <begin position="53"/>
        <end position="82"/>
    </location>
</feature>
<feature type="compositionally biased region" description="Basic and acidic residues" evidence="1">
    <location>
        <begin position="10"/>
        <end position="24"/>
    </location>
</feature>
<evidence type="ECO:0000313" key="3">
    <source>
        <dbReference type="Proteomes" id="UP000314294"/>
    </source>
</evidence>
<reference evidence="2 3" key="1">
    <citation type="submission" date="2019-03" db="EMBL/GenBank/DDBJ databases">
        <title>First draft genome of Liparis tanakae, snailfish: a comprehensive survey of snailfish specific genes.</title>
        <authorList>
            <person name="Kim W."/>
            <person name="Song I."/>
            <person name="Jeong J.-H."/>
            <person name="Kim D."/>
            <person name="Kim S."/>
            <person name="Ryu S."/>
            <person name="Song J.Y."/>
            <person name="Lee S.K."/>
        </authorList>
    </citation>
    <scope>NUCLEOTIDE SEQUENCE [LARGE SCALE GENOMIC DNA]</scope>
    <source>
        <tissue evidence="2">Muscle</tissue>
    </source>
</reference>
<protein>
    <submittedName>
        <fullName evidence="2">Uncharacterized protein</fullName>
    </submittedName>
</protein>
<dbReference type="AlphaFoldDB" id="A0A4Z2IE90"/>
<name>A0A4Z2IE90_9TELE</name>
<accession>A0A4Z2IE90</accession>
<gene>
    <name evidence="2" type="ORF">EYF80_013284</name>
</gene>
<dbReference type="Proteomes" id="UP000314294">
    <property type="component" value="Unassembled WGS sequence"/>
</dbReference>
<evidence type="ECO:0000313" key="2">
    <source>
        <dbReference type="EMBL" id="TNN76419.1"/>
    </source>
</evidence>
<proteinExistence type="predicted"/>
<comment type="caution">
    <text evidence="2">The sequence shown here is derived from an EMBL/GenBank/DDBJ whole genome shotgun (WGS) entry which is preliminary data.</text>
</comment>
<evidence type="ECO:0000256" key="1">
    <source>
        <dbReference type="SAM" id="MobiDB-lite"/>
    </source>
</evidence>
<dbReference type="EMBL" id="SRLO01000093">
    <property type="protein sequence ID" value="TNN76419.1"/>
    <property type="molecule type" value="Genomic_DNA"/>
</dbReference>
<feature type="region of interest" description="Disordered" evidence="1">
    <location>
        <begin position="1"/>
        <end position="24"/>
    </location>
</feature>
<keyword evidence="3" id="KW-1185">Reference proteome</keyword>
<organism evidence="2 3">
    <name type="scientific">Liparis tanakae</name>
    <name type="common">Tanaka's snailfish</name>
    <dbReference type="NCBI Taxonomy" id="230148"/>
    <lineage>
        <taxon>Eukaryota</taxon>
        <taxon>Metazoa</taxon>
        <taxon>Chordata</taxon>
        <taxon>Craniata</taxon>
        <taxon>Vertebrata</taxon>
        <taxon>Euteleostomi</taxon>
        <taxon>Actinopterygii</taxon>
        <taxon>Neopterygii</taxon>
        <taxon>Teleostei</taxon>
        <taxon>Neoteleostei</taxon>
        <taxon>Acanthomorphata</taxon>
        <taxon>Eupercaria</taxon>
        <taxon>Perciformes</taxon>
        <taxon>Cottioidei</taxon>
        <taxon>Cottales</taxon>
        <taxon>Liparidae</taxon>
        <taxon>Liparis</taxon>
    </lineage>
</organism>